<dbReference type="EMBL" id="JADFUA010000001">
    <property type="protein sequence ID" value="MBE9608064.1"/>
    <property type="molecule type" value="Genomic_DNA"/>
</dbReference>
<evidence type="ECO:0000313" key="2">
    <source>
        <dbReference type="Proteomes" id="UP000604481"/>
    </source>
</evidence>
<dbReference type="AlphaFoldDB" id="A0A8J7KCT0"/>
<proteinExistence type="predicted"/>
<comment type="caution">
    <text evidence="1">The sequence shown here is derived from an EMBL/GenBank/DDBJ whole genome shotgun (WGS) entry which is preliminary data.</text>
</comment>
<name>A0A8J7KCT0_9NEIS</name>
<keyword evidence="2" id="KW-1185">Reference proteome</keyword>
<organism evidence="1 2">
    <name type="scientific">Chitinilyticum piscinae</name>
    <dbReference type="NCBI Taxonomy" id="2866724"/>
    <lineage>
        <taxon>Bacteria</taxon>
        <taxon>Pseudomonadati</taxon>
        <taxon>Pseudomonadota</taxon>
        <taxon>Betaproteobacteria</taxon>
        <taxon>Neisseriales</taxon>
        <taxon>Chitinibacteraceae</taxon>
        <taxon>Chitinilyticum</taxon>
    </lineage>
</organism>
<evidence type="ECO:0000313" key="1">
    <source>
        <dbReference type="EMBL" id="MBE9608064.1"/>
    </source>
</evidence>
<sequence>MKKYYALKFRNDRGSREHVNDWVLYDKEYSRADLPSIKHGFFPWYATNRNLKIEEFPEKAHLICNSGPMEFDMRS</sequence>
<dbReference type="Proteomes" id="UP000604481">
    <property type="component" value="Unassembled WGS sequence"/>
</dbReference>
<gene>
    <name evidence="1" type="ORF">INR99_01770</name>
</gene>
<protein>
    <submittedName>
        <fullName evidence="1">Uncharacterized protein</fullName>
    </submittedName>
</protein>
<reference evidence="1 2" key="1">
    <citation type="submission" date="2020-10" db="EMBL/GenBank/DDBJ databases">
        <title>The genome sequence of Chitinilyticum litopenaei 4Y14.</title>
        <authorList>
            <person name="Liu Y."/>
        </authorList>
    </citation>
    <scope>NUCLEOTIDE SEQUENCE [LARGE SCALE GENOMIC DNA]</scope>
    <source>
        <strain evidence="1 2">4Y14</strain>
    </source>
</reference>
<accession>A0A8J7KCT0</accession>
<dbReference type="RefSeq" id="WP_194114569.1">
    <property type="nucleotide sequence ID" value="NZ_JADFUA010000001.1"/>
</dbReference>